<keyword evidence="6" id="KW-0963">Cytoplasm</keyword>
<dbReference type="KEGG" id="cme:CYME_CMO135C"/>
<evidence type="ECO:0000256" key="8">
    <source>
        <dbReference type="ARBA" id="ARBA00022723"/>
    </source>
</evidence>
<dbReference type="Proteomes" id="UP000007014">
    <property type="component" value="Chromosome 15"/>
</dbReference>
<dbReference type="Gene3D" id="3.30.420.10">
    <property type="entry name" value="Ribonuclease H-like superfamily/Ribonuclease H"/>
    <property type="match status" value="1"/>
</dbReference>
<evidence type="ECO:0000256" key="6">
    <source>
        <dbReference type="ARBA" id="ARBA00022490"/>
    </source>
</evidence>
<comment type="subcellular location">
    <subcellularLocation>
        <location evidence="3">Cytoplasm</location>
    </subcellularLocation>
    <subcellularLocation>
        <location evidence="2">Nucleus</location>
    </subcellularLocation>
</comment>
<evidence type="ECO:0000256" key="7">
    <source>
        <dbReference type="ARBA" id="ARBA00022722"/>
    </source>
</evidence>
<evidence type="ECO:0000313" key="16">
    <source>
        <dbReference type="Proteomes" id="UP000007014"/>
    </source>
</evidence>
<dbReference type="InterPro" id="IPR036397">
    <property type="entry name" value="RNaseH_sf"/>
</dbReference>
<keyword evidence="12" id="KW-0805">Transcription regulation</keyword>
<keyword evidence="10" id="KW-0269">Exonuclease</keyword>
<dbReference type="GO" id="GO:0046872">
    <property type="term" value="F:metal ion binding"/>
    <property type="evidence" value="ECO:0007669"/>
    <property type="project" value="UniProtKB-KW"/>
</dbReference>
<name>M1V9G6_CYAM1</name>
<evidence type="ECO:0000256" key="4">
    <source>
        <dbReference type="ARBA" id="ARBA00008372"/>
    </source>
</evidence>
<keyword evidence="9" id="KW-0378">Hydrolase</keyword>
<keyword evidence="13" id="KW-0804">Transcription</keyword>
<keyword evidence="14" id="KW-0539">Nucleus</keyword>
<comment type="similarity">
    <text evidence="4">Belongs to the CAF1 family.</text>
</comment>
<dbReference type="OMA" id="IKFMMRA"/>
<keyword evidence="16" id="KW-1185">Reference proteome</keyword>
<dbReference type="EC" id="3.1.13.4" evidence="5"/>
<dbReference type="InterPro" id="IPR039637">
    <property type="entry name" value="CNOT7/CNOT8/Pop2"/>
</dbReference>
<dbReference type="STRING" id="280699.M1V9G6"/>
<dbReference type="PANTHER" id="PTHR10797">
    <property type="entry name" value="CCR4-NOT TRANSCRIPTION COMPLEX SUBUNIT"/>
    <property type="match status" value="1"/>
</dbReference>
<dbReference type="eggNOG" id="KOG0304">
    <property type="taxonomic scope" value="Eukaryota"/>
</dbReference>
<dbReference type="EMBL" id="AP006497">
    <property type="protein sequence ID" value="BAM81504.1"/>
    <property type="molecule type" value="Genomic_DNA"/>
</dbReference>
<dbReference type="GeneID" id="16995618"/>
<reference evidence="15 16" key="2">
    <citation type="journal article" date="2007" name="BMC Biol.">
        <title>A 100%-complete sequence reveals unusually simple genomic features in the hot-spring red alga Cyanidioschyzon merolae.</title>
        <authorList>
            <person name="Nozaki H."/>
            <person name="Takano H."/>
            <person name="Misumi O."/>
            <person name="Terasawa K."/>
            <person name="Matsuzaki M."/>
            <person name="Maruyama S."/>
            <person name="Nishida K."/>
            <person name="Yagisawa F."/>
            <person name="Yoshida Y."/>
            <person name="Fujiwara T."/>
            <person name="Takio S."/>
            <person name="Tamura K."/>
            <person name="Chung S.J."/>
            <person name="Nakamura S."/>
            <person name="Kuroiwa H."/>
            <person name="Tanaka K."/>
            <person name="Sato N."/>
            <person name="Kuroiwa T."/>
        </authorList>
    </citation>
    <scope>NUCLEOTIDE SEQUENCE [LARGE SCALE GENOMIC DNA]</scope>
    <source>
        <strain evidence="15 16">10D</strain>
    </source>
</reference>
<evidence type="ECO:0000256" key="13">
    <source>
        <dbReference type="ARBA" id="ARBA00023163"/>
    </source>
</evidence>
<dbReference type="InterPro" id="IPR012337">
    <property type="entry name" value="RNaseH-like_sf"/>
</dbReference>
<protein>
    <recommendedName>
        <fullName evidence="5">poly(A)-specific ribonuclease</fullName>
        <ecNumber evidence="5">3.1.13.4</ecNumber>
    </recommendedName>
</protein>
<dbReference type="GO" id="GO:0005634">
    <property type="term" value="C:nucleus"/>
    <property type="evidence" value="ECO:0007669"/>
    <property type="project" value="UniProtKB-SubCell"/>
</dbReference>
<evidence type="ECO:0000256" key="1">
    <source>
        <dbReference type="ARBA" id="ARBA00001663"/>
    </source>
</evidence>
<reference evidence="15 16" key="1">
    <citation type="journal article" date="2004" name="Nature">
        <title>Genome sequence of the ultrasmall unicellular red alga Cyanidioschyzon merolae 10D.</title>
        <authorList>
            <person name="Matsuzaki M."/>
            <person name="Misumi O."/>
            <person name="Shin-i T."/>
            <person name="Maruyama S."/>
            <person name="Takahara M."/>
            <person name="Miyagishima S."/>
            <person name="Mori T."/>
            <person name="Nishida K."/>
            <person name="Yagisawa F."/>
            <person name="Nishida K."/>
            <person name="Yoshida Y."/>
            <person name="Nishimura Y."/>
            <person name="Nakao S."/>
            <person name="Kobayashi T."/>
            <person name="Momoyama Y."/>
            <person name="Higashiyama T."/>
            <person name="Minoda A."/>
            <person name="Sano M."/>
            <person name="Nomoto H."/>
            <person name="Oishi K."/>
            <person name="Hayashi H."/>
            <person name="Ohta F."/>
            <person name="Nishizaka S."/>
            <person name="Haga S."/>
            <person name="Miura S."/>
            <person name="Morishita T."/>
            <person name="Kabeya Y."/>
            <person name="Terasawa K."/>
            <person name="Suzuki Y."/>
            <person name="Ishii Y."/>
            <person name="Asakawa S."/>
            <person name="Takano H."/>
            <person name="Ohta N."/>
            <person name="Kuroiwa H."/>
            <person name="Tanaka K."/>
            <person name="Shimizu N."/>
            <person name="Sugano S."/>
            <person name="Sato N."/>
            <person name="Nozaki H."/>
            <person name="Ogasawara N."/>
            <person name="Kohara Y."/>
            <person name="Kuroiwa T."/>
        </authorList>
    </citation>
    <scope>NUCLEOTIDE SEQUENCE [LARGE SCALE GENOMIC DNA]</scope>
    <source>
        <strain evidence="15 16">10D</strain>
    </source>
</reference>
<evidence type="ECO:0000256" key="10">
    <source>
        <dbReference type="ARBA" id="ARBA00022839"/>
    </source>
</evidence>
<dbReference type="RefSeq" id="XP_005537540.1">
    <property type="nucleotide sequence ID" value="XM_005537483.1"/>
</dbReference>
<keyword evidence="7" id="KW-0540">Nuclease</keyword>
<dbReference type="Gramene" id="CMO135CT">
    <property type="protein sequence ID" value="CMO135CT"/>
    <property type="gene ID" value="CMO135C"/>
</dbReference>
<keyword evidence="8" id="KW-0479">Metal-binding</keyword>
<dbReference type="GO" id="GO:0003723">
    <property type="term" value="F:RNA binding"/>
    <property type="evidence" value="ECO:0007669"/>
    <property type="project" value="UniProtKB-KW"/>
</dbReference>
<evidence type="ECO:0000256" key="14">
    <source>
        <dbReference type="ARBA" id="ARBA00023242"/>
    </source>
</evidence>
<evidence type="ECO:0000256" key="5">
    <source>
        <dbReference type="ARBA" id="ARBA00012161"/>
    </source>
</evidence>
<evidence type="ECO:0000256" key="2">
    <source>
        <dbReference type="ARBA" id="ARBA00004123"/>
    </source>
</evidence>
<dbReference type="HOGENOM" id="CLU_027974_0_1_1"/>
<dbReference type="GO" id="GO:0004535">
    <property type="term" value="F:poly(A)-specific ribonuclease activity"/>
    <property type="evidence" value="ECO:0007669"/>
    <property type="project" value="UniProtKB-EC"/>
</dbReference>
<dbReference type="GO" id="GO:0005737">
    <property type="term" value="C:cytoplasm"/>
    <property type="evidence" value="ECO:0007669"/>
    <property type="project" value="UniProtKB-SubCell"/>
</dbReference>
<sequence>MAGDAARAAPQTGKERPPPRFIEVFHDNLERELDVISSLVALGKYKLVAMDAEFPGVVVRPLGNFDSPEDFQYQTIRCNVDLLKVIQIGICLADTEGSLPTTEEAPAGNVWQFNFEFSLARDIYAQSSVEMLQEAGIKFDVLQERGIDPIYFGELLITSGLVMNPDVTWITFHSGYDFGYLVKTCTADLMPATRQAFYELLSILFPNFLDIKSFMPSLQLHGGLNKLAETLRVRRHGPAHQAASDALLTLDVFNRLARVHANFIAFDQFLNKLYGLSFPTSVDVTNTSMQAQPQNALEMNALLEDTDRIRSEDGSGFAKPAV</sequence>
<keyword evidence="11" id="KW-0694">RNA-binding</keyword>
<dbReference type="SUPFAM" id="SSF53098">
    <property type="entry name" value="Ribonuclease H-like"/>
    <property type="match status" value="1"/>
</dbReference>
<accession>M1V9G6</accession>
<evidence type="ECO:0000256" key="9">
    <source>
        <dbReference type="ARBA" id="ARBA00022801"/>
    </source>
</evidence>
<dbReference type="InterPro" id="IPR006941">
    <property type="entry name" value="RNase_CAF1"/>
</dbReference>
<evidence type="ECO:0000256" key="11">
    <source>
        <dbReference type="ARBA" id="ARBA00022884"/>
    </source>
</evidence>
<comment type="catalytic activity">
    <reaction evidence="1">
        <text>Exonucleolytic cleavage of poly(A) to 5'-AMP.</text>
        <dbReference type="EC" id="3.1.13.4"/>
    </reaction>
</comment>
<evidence type="ECO:0000313" key="15">
    <source>
        <dbReference type="EMBL" id="BAM81504.1"/>
    </source>
</evidence>
<organism evidence="15 16">
    <name type="scientific">Cyanidioschyzon merolae (strain NIES-3377 / 10D)</name>
    <name type="common">Unicellular red alga</name>
    <dbReference type="NCBI Taxonomy" id="280699"/>
    <lineage>
        <taxon>Eukaryota</taxon>
        <taxon>Rhodophyta</taxon>
        <taxon>Bangiophyceae</taxon>
        <taxon>Cyanidiales</taxon>
        <taxon>Cyanidiaceae</taxon>
        <taxon>Cyanidioschyzon</taxon>
    </lineage>
</organism>
<dbReference type="Pfam" id="PF04857">
    <property type="entry name" value="CAF1"/>
    <property type="match status" value="1"/>
</dbReference>
<gene>
    <name evidence="15" type="ORF">CYME_CMO135C</name>
</gene>
<evidence type="ECO:0000256" key="12">
    <source>
        <dbReference type="ARBA" id="ARBA00023015"/>
    </source>
</evidence>
<dbReference type="AlphaFoldDB" id="M1V9G6"/>
<dbReference type="GO" id="GO:0030014">
    <property type="term" value="C:CCR4-NOT complex"/>
    <property type="evidence" value="ECO:0007669"/>
    <property type="project" value="InterPro"/>
</dbReference>
<dbReference type="OrthoDB" id="1164111at2759"/>
<proteinExistence type="inferred from homology"/>
<evidence type="ECO:0000256" key="3">
    <source>
        <dbReference type="ARBA" id="ARBA00004496"/>
    </source>
</evidence>